<keyword evidence="7" id="KW-1185">Reference proteome</keyword>
<dbReference type="GO" id="GO:0006796">
    <property type="term" value="P:phosphate-containing compound metabolic process"/>
    <property type="evidence" value="ECO:0007669"/>
    <property type="project" value="InterPro"/>
</dbReference>
<dbReference type="EMBL" id="CP004025">
    <property type="protein sequence ID" value="AGC44175.1"/>
    <property type="molecule type" value="Genomic_DNA"/>
</dbReference>
<keyword evidence="4" id="KW-0378">Hydrolase</keyword>
<reference evidence="6 7" key="1">
    <citation type="journal article" date="2013" name="Genome Announc.">
        <title>Complete genome sequence of Myxococcus stipitatus strain DSM 14675, a fruiting myxobacterium.</title>
        <authorList>
            <person name="Huntley S."/>
            <person name="Kneip S."/>
            <person name="Treuner-Lange A."/>
            <person name="Sogaard-Andersen L."/>
        </authorList>
    </citation>
    <scope>NUCLEOTIDE SEQUENCE [LARGE SCALE GENOMIC DNA]</scope>
    <source>
        <strain evidence="7">DSM 14675 / JCM 12634 / Mx s8</strain>
    </source>
</reference>
<dbReference type="InterPro" id="IPR036649">
    <property type="entry name" value="Pyrophosphatase_sf"/>
</dbReference>
<dbReference type="PROSITE" id="PS00387">
    <property type="entry name" value="PPASE"/>
    <property type="match status" value="1"/>
</dbReference>
<dbReference type="SUPFAM" id="SSF50324">
    <property type="entry name" value="Inorganic pyrophosphatase"/>
    <property type="match status" value="1"/>
</dbReference>
<dbReference type="GO" id="GO:0004427">
    <property type="term" value="F:inorganic diphosphate phosphatase activity"/>
    <property type="evidence" value="ECO:0007669"/>
    <property type="project" value="UniProtKB-EC"/>
</dbReference>
<sequence>MSESPLLPPLPHAPEVLIECPRFSFVKRRADGSVDFVSPVPCPYNYGSIPGLMSGDGDPLDAVVLGSRLSRGQCVRVEVVAVLGFVDSGMPDPKVICAAQPMSGLERAGLEAFFRVYAFFKRGLHLVRGNSTDTRFTGWLPVPRAAEATVRPAP</sequence>
<dbReference type="Gene3D" id="3.90.80.10">
    <property type="entry name" value="Inorganic pyrophosphatase"/>
    <property type="match status" value="1"/>
</dbReference>
<comment type="cofactor">
    <cofactor evidence="1">
        <name>Mg(2+)</name>
        <dbReference type="ChEBI" id="CHEBI:18420"/>
    </cofactor>
</comment>
<accession>L7U8L5</accession>
<evidence type="ECO:0000256" key="5">
    <source>
        <dbReference type="ARBA" id="ARBA00022842"/>
    </source>
</evidence>
<dbReference type="InterPro" id="IPR008162">
    <property type="entry name" value="Pyrophosphatase"/>
</dbReference>
<dbReference type="KEGG" id="msd:MYSTI_02859"/>
<dbReference type="GO" id="GO:0000287">
    <property type="term" value="F:magnesium ion binding"/>
    <property type="evidence" value="ECO:0007669"/>
    <property type="project" value="InterPro"/>
</dbReference>
<organism evidence="6 7">
    <name type="scientific">Myxococcus stipitatus (strain DSM 14675 / JCM 12634 / Mx s8)</name>
    <dbReference type="NCBI Taxonomy" id="1278073"/>
    <lineage>
        <taxon>Bacteria</taxon>
        <taxon>Pseudomonadati</taxon>
        <taxon>Myxococcota</taxon>
        <taxon>Myxococcia</taxon>
        <taxon>Myxococcales</taxon>
        <taxon>Cystobacterineae</taxon>
        <taxon>Myxococcaceae</taxon>
        <taxon>Myxococcus</taxon>
    </lineage>
</organism>
<dbReference type="eggNOG" id="COG0221">
    <property type="taxonomic scope" value="Bacteria"/>
</dbReference>
<dbReference type="AlphaFoldDB" id="L7U8L5"/>
<evidence type="ECO:0000256" key="2">
    <source>
        <dbReference type="ARBA" id="ARBA00012146"/>
    </source>
</evidence>
<evidence type="ECO:0000256" key="1">
    <source>
        <dbReference type="ARBA" id="ARBA00001946"/>
    </source>
</evidence>
<evidence type="ECO:0000313" key="6">
    <source>
        <dbReference type="EMBL" id="AGC44175.1"/>
    </source>
</evidence>
<evidence type="ECO:0000256" key="4">
    <source>
        <dbReference type="ARBA" id="ARBA00022801"/>
    </source>
</evidence>
<dbReference type="RefSeq" id="WP_015348436.1">
    <property type="nucleotide sequence ID" value="NC_020126.1"/>
</dbReference>
<evidence type="ECO:0000256" key="3">
    <source>
        <dbReference type="ARBA" id="ARBA00022723"/>
    </source>
</evidence>
<dbReference type="EC" id="3.6.1.1" evidence="2"/>
<dbReference type="HOGENOM" id="CLU_123303_0_0_7"/>
<protein>
    <recommendedName>
        <fullName evidence="2">inorganic diphosphatase</fullName>
        <ecNumber evidence="2">3.6.1.1</ecNumber>
    </recommendedName>
</protein>
<dbReference type="PATRIC" id="fig|1278073.3.peg.2913"/>
<name>L7U8L5_MYXSD</name>
<dbReference type="STRING" id="1278073.MYSTI_02859"/>
<proteinExistence type="predicted"/>
<dbReference type="Proteomes" id="UP000011131">
    <property type="component" value="Chromosome"/>
</dbReference>
<gene>
    <name evidence="6" type="ordered locus">MYSTI_02859</name>
</gene>
<dbReference type="Pfam" id="PF00719">
    <property type="entry name" value="Pyrophosphatase"/>
    <property type="match status" value="1"/>
</dbReference>
<dbReference type="GO" id="GO:0005737">
    <property type="term" value="C:cytoplasm"/>
    <property type="evidence" value="ECO:0007669"/>
    <property type="project" value="InterPro"/>
</dbReference>
<keyword evidence="3" id="KW-0479">Metal-binding</keyword>
<evidence type="ECO:0000313" key="7">
    <source>
        <dbReference type="Proteomes" id="UP000011131"/>
    </source>
</evidence>
<keyword evidence="5" id="KW-0460">Magnesium</keyword>